<dbReference type="Proteomes" id="UP001055057">
    <property type="component" value="Unassembled WGS sequence"/>
</dbReference>
<keyword evidence="2" id="KW-1185">Reference proteome</keyword>
<organism evidence="1 2">
    <name type="scientific">Methylobacterium trifolii</name>
    <dbReference type="NCBI Taxonomy" id="1003092"/>
    <lineage>
        <taxon>Bacteria</taxon>
        <taxon>Pseudomonadati</taxon>
        <taxon>Pseudomonadota</taxon>
        <taxon>Alphaproteobacteria</taxon>
        <taxon>Hyphomicrobiales</taxon>
        <taxon>Methylobacteriaceae</taxon>
        <taxon>Methylobacterium</taxon>
    </lineage>
</organism>
<evidence type="ECO:0000313" key="1">
    <source>
        <dbReference type="EMBL" id="GJE62422.1"/>
    </source>
</evidence>
<gene>
    <name evidence="1" type="ORF">MPOCJGCO_4555</name>
</gene>
<accession>A0ABQ4U7N5</accession>
<protein>
    <submittedName>
        <fullName evidence="1">Uncharacterized protein</fullName>
    </submittedName>
</protein>
<reference evidence="1" key="1">
    <citation type="journal article" date="2021" name="Front. Microbiol.">
        <title>Comprehensive Comparative Genomics and Phenotyping of Methylobacterium Species.</title>
        <authorList>
            <person name="Alessa O."/>
            <person name="Ogura Y."/>
            <person name="Fujitani Y."/>
            <person name="Takami H."/>
            <person name="Hayashi T."/>
            <person name="Sahin N."/>
            <person name="Tani A."/>
        </authorList>
    </citation>
    <scope>NUCLEOTIDE SEQUENCE</scope>
    <source>
        <strain evidence="1">DSM 23632</strain>
    </source>
</reference>
<proteinExistence type="predicted"/>
<evidence type="ECO:0000313" key="2">
    <source>
        <dbReference type="Proteomes" id="UP001055057"/>
    </source>
</evidence>
<sequence>MSEKTKVVMIQDTTGQTRRVRIDGHEVSVLIAAPIPGAGMMNFTLTLSDVEVGFEAEAPAGAGVGSEA</sequence>
<dbReference type="EMBL" id="BPRB01000318">
    <property type="protein sequence ID" value="GJE62422.1"/>
    <property type="molecule type" value="Genomic_DNA"/>
</dbReference>
<comment type="caution">
    <text evidence="1">The sequence shown here is derived from an EMBL/GenBank/DDBJ whole genome shotgun (WGS) entry which is preliminary data.</text>
</comment>
<reference evidence="1" key="2">
    <citation type="submission" date="2021-08" db="EMBL/GenBank/DDBJ databases">
        <authorList>
            <person name="Tani A."/>
            <person name="Ola A."/>
            <person name="Ogura Y."/>
            <person name="Katsura K."/>
            <person name="Hayashi T."/>
        </authorList>
    </citation>
    <scope>NUCLEOTIDE SEQUENCE</scope>
    <source>
        <strain evidence="1">DSM 23632</strain>
    </source>
</reference>
<name>A0ABQ4U7N5_9HYPH</name>